<dbReference type="InterPro" id="IPR043917">
    <property type="entry name" value="DUF5753"/>
</dbReference>
<proteinExistence type="predicted"/>
<accession>A0A8J3ZM51</accession>
<dbReference type="RefSeq" id="WP_204011914.1">
    <property type="nucleotide sequence ID" value="NZ_BOPG01000107.1"/>
</dbReference>
<gene>
    <name evidence="2" type="ORF">Vau01_115890</name>
</gene>
<protein>
    <recommendedName>
        <fullName evidence="1">DUF5753 domain-containing protein</fullName>
    </recommendedName>
</protein>
<organism evidence="2 3">
    <name type="scientific">Virgisporangium aurantiacum</name>
    <dbReference type="NCBI Taxonomy" id="175570"/>
    <lineage>
        <taxon>Bacteria</taxon>
        <taxon>Bacillati</taxon>
        <taxon>Actinomycetota</taxon>
        <taxon>Actinomycetes</taxon>
        <taxon>Micromonosporales</taxon>
        <taxon>Micromonosporaceae</taxon>
        <taxon>Virgisporangium</taxon>
    </lineage>
</organism>
<sequence>MFKYRFSRSPLSRIRALDGSFAVLTFAETAIPDVAYAEGQLGQTFDDKPEEVARCRRAFETLTRLAADSDSSLSLIETQLRAFSST</sequence>
<dbReference type="Pfam" id="PF19054">
    <property type="entry name" value="DUF5753"/>
    <property type="match status" value="1"/>
</dbReference>
<reference evidence="2" key="1">
    <citation type="submission" date="2021-01" db="EMBL/GenBank/DDBJ databases">
        <title>Whole genome shotgun sequence of Virgisporangium aurantiacum NBRC 16421.</title>
        <authorList>
            <person name="Komaki H."/>
            <person name="Tamura T."/>
        </authorList>
    </citation>
    <scope>NUCLEOTIDE SEQUENCE</scope>
    <source>
        <strain evidence="2">NBRC 16421</strain>
    </source>
</reference>
<comment type="caution">
    <text evidence="2">The sequence shown here is derived from an EMBL/GenBank/DDBJ whole genome shotgun (WGS) entry which is preliminary data.</text>
</comment>
<evidence type="ECO:0000259" key="1">
    <source>
        <dbReference type="Pfam" id="PF19054"/>
    </source>
</evidence>
<feature type="domain" description="DUF5753" evidence="1">
    <location>
        <begin position="15"/>
        <end position="77"/>
    </location>
</feature>
<keyword evidence="3" id="KW-1185">Reference proteome</keyword>
<dbReference type="EMBL" id="BOPG01000107">
    <property type="protein sequence ID" value="GIJ64073.1"/>
    <property type="molecule type" value="Genomic_DNA"/>
</dbReference>
<name>A0A8J3ZM51_9ACTN</name>
<evidence type="ECO:0000313" key="3">
    <source>
        <dbReference type="Proteomes" id="UP000612585"/>
    </source>
</evidence>
<evidence type="ECO:0000313" key="2">
    <source>
        <dbReference type="EMBL" id="GIJ64073.1"/>
    </source>
</evidence>
<dbReference type="Proteomes" id="UP000612585">
    <property type="component" value="Unassembled WGS sequence"/>
</dbReference>
<dbReference type="AlphaFoldDB" id="A0A8J3ZM51"/>